<dbReference type="AlphaFoldDB" id="A0A926DVC9"/>
<dbReference type="GO" id="GO:0006163">
    <property type="term" value="P:purine nucleotide metabolic process"/>
    <property type="evidence" value="ECO:0007669"/>
    <property type="project" value="UniProtKB-ARBA"/>
</dbReference>
<dbReference type="PIRSF" id="PIRSF006661">
    <property type="entry name" value="PP-lp_UCP006661"/>
    <property type="match status" value="1"/>
</dbReference>
<dbReference type="PANTHER" id="PTHR43169:SF2">
    <property type="entry name" value="NAD_GMP SYNTHASE DOMAIN-CONTAINING PROTEIN"/>
    <property type="match status" value="1"/>
</dbReference>
<dbReference type="Pfam" id="PF02540">
    <property type="entry name" value="NAD_synthase"/>
    <property type="match status" value="1"/>
</dbReference>
<feature type="domain" description="NAD/GMP synthase" evidence="2">
    <location>
        <begin position="6"/>
        <end position="75"/>
    </location>
</feature>
<evidence type="ECO:0000313" key="4">
    <source>
        <dbReference type="Proteomes" id="UP000657006"/>
    </source>
</evidence>
<dbReference type="InterPro" id="IPR014729">
    <property type="entry name" value="Rossmann-like_a/b/a_fold"/>
</dbReference>
<evidence type="ECO:0000259" key="2">
    <source>
        <dbReference type="Pfam" id="PF02540"/>
    </source>
</evidence>
<dbReference type="CDD" id="cd01990">
    <property type="entry name" value="LarE-like"/>
    <property type="match status" value="1"/>
</dbReference>
<evidence type="ECO:0000256" key="1">
    <source>
        <dbReference type="PIRSR" id="PIRSR006661-1"/>
    </source>
</evidence>
<feature type="active site" description="Nucleophile and sulfur donor" evidence="1">
    <location>
        <position position="173"/>
    </location>
</feature>
<reference evidence="3" key="1">
    <citation type="submission" date="2020-08" db="EMBL/GenBank/DDBJ databases">
        <title>Genome public.</title>
        <authorList>
            <person name="Liu C."/>
            <person name="Sun Q."/>
        </authorList>
    </citation>
    <scope>NUCLEOTIDE SEQUENCE</scope>
    <source>
        <strain evidence="3">NSJ-32</strain>
    </source>
</reference>
<gene>
    <name evidence="3" type="primary">larE</name>
    <name evidence="3" type="ORF">H8730_14550</name>
</gene>
<protein>
    <submittedName>
        <fullName evidence="3">ATP-dependent sacrificial sulfur transferase LarE</fullName>
    </submittedName>
</protein>
<keyword evidence="3" id="KW-0808">Transferase</keyword>
<keyword evidence="4" id="KW-1185">Reference proteome</keyword>
<dbReference type="Gene3D" id="3.40.50.620">
    <property type="entry name" value="HUPs"/>
    <property type="match status" value="1"/>
</dbReference>
<dbReference type="PANTHER" id="PTHR43169">
    <property type="entry name" value="EXSB FAMILY PROTEIN"/>
    <property type="match status" value="1"/>
</dbReference>
<sequence>MRQKEEILRDRITSMESMVLGFSGGVDSTLLAYVGTELLKDRCLCVTVREAYHSQEEFEESVQLAETLGFRQKVYTRGLVDRDFIRLNPRDRCYACKREIFSFLESIRAQEGFRYLADGSNVDDLGDYRPGLRALKELHVRSPLREAGLTKEDIRNLSRKYGLPTWNKPAFACLASRIPYGEEITPQKLRQVEAGERILRDLGFVQYRLRHHGDIARIEVARQERARFFDEALLDQLGEQLRQVGFRYVTIDVMGYQMGSLN</sequence>
<dbReference type="NCBIfam" id="TIGR00268">
    <property type="entry name" value="ATP-dependent sacrificial sulfur transferase LarE"/>
    <property type="match status" value="1"/>
</dbReference>
<accession>A0A926DVC9</accession>
<dbReference type="InterPro" id="IPR022310">
    <property type="entry name" value="NAD/GMP_synthase"/>
</dbReference>
<dbReference type="SUPFAM" id="SSF52402">
    <property type="entry name" value="Adenine nucleotide alpha hydrolases-like"/>
    <property type="match status" value="1"/>
</dbReference>
<dbReference type="EMBL" id="JACRSQ010000030">
    <property type="protein sequence ID" value="MBC8544766.1"/>
    <property type="molecule type" value="Genomic_DNA"/>
</dbReference>
<dbReference type="InterPro" id="IPR005232">
    <property type="entry name" value="LarE"/>
</dbReference>
<evidence type="ECO:0000313" key="3">
    <source>
        <dbReference type="EMBL" id="MBC8544766.1"/>
    </source>
</evidence>
<comment type="caution">
    <text evidence="3">The sequence shown here is derived from an EMBL/GenBank/DDBJ whole genome shotgun (WGS) entry which is preliminary data.</text>
</comment>
<organism evidence="3 4">
    <name type="scientific">Bianquea renquensis</name>
    <dbReference type="NCBI Taxonomy" id="2763661"/>
    <lineage>
        <taxon>Bacteria</taxon>
        <taxon>Bacillati</taxon>
        <taxon>Bacillota</taxon>
        <taxon>Clostridia</taxon>
        <taxon>Eubacteriales</taxon>
        <taxon>Bianqueaceae</taxon>
        <taxon>Bianquea</taxon>
    </lineage>
</organism>
<dbReference type="InterPro" id="IPR052188">
    <property type="entry name" value="Ni-pincer_cofactor_biosynth"/>
</dbReference>
<dbReference type="GO" id="GO:0016783">
    <property type="term" value="F:sulfurtransferase activity"/>
    <property type="evidence" value="ECO:0007669"/>
    <property type="project" value="InterPro"/>
</dbReference>
<name>A0A926DVC9_9FIRM</name>
<proteinExistence type="predicted"/>
<dbReference type="Proteomes" id="UP000657006">
    <property type="component" value="Unassembled WGS sequence"/>
</dbReference>